<dbReference type="AlphaFoldDB" id="A0A8J8TPH8"/>
<protein>
    <submittedName>
        <fullName evidence="1">Uncharacterized protein</fullName>
    </submittedName>
</protein>
<proteinExistence type="predicted"/>
<sequence length="65" mass="6785">MPPKLRLLSATSAGSIGDGHFPYGVGIRVLVSLSDKKGYLLGRGTDVTSAVDYSLQITDSQVCDG</sequence>
<gene>
    <name evidence="1" type="ORF">CV102_25160</name>
</gene>
<evidence type="ECO:0000313" key="2">
    <source>
        <dbReference type="Proteomes" id="UP000766904"/>
    </source>
</evidence>
<name>A0A8J8TPH8_9EURY</name>
<organism evidence="1 2">
    <name type="scientific">Natronococcus pandeyae</name>
    <dbReference type="NCBI Taxonomy" id="2055836"/>
    <lineage>
        <taxon>Archaea</taxon>
        <taxon>Methanobacteriati</taxon>
        <taxon>Methanobacteriota</taxon>
        <taxon>Stenosarchaea group</taxon>
        <taxon>Halobacteria</taxon>
        <taxon>Halobacteriales</taxon>
        <taxon>Natrialbaceae</taxon>
        <taxon>Natronococcus</taxon>
    </lineage>
</organism>
<dbReference type="EMBL" id="PHNJ01000027">
    <property type="protein sequence ID" value="TYL35905.1"/>
    <property type="molecule type" value="Genomic_DNA"/>
</dbReference>
<comment type="caution">
    <text evidence="1">The sequence shown here is derived from an EMBL/GenBank/DDBJ whole genome shotgun (WGS) entry which is preliminary data.</text>
</comment>
<keyword evidence="2" id="KW-1185">Reference proteome</keyword>
<dbReference type="Proteomes" id="UP000766904">
    <property type="component" value="Unassembled WGS sequence"/>
</dbReference>
<evidence type="ECO:0000313" key="1">
    <source>
        <dbReference type="EMBL" id="TYL35905.1"/>
    </source>
</evidence>
<reference evidence="1" key="1">
    <citation type="submission" date="2017-11" db="EMBL/GenBank/DDBJ databases">
        <authorList>
            <person name="Kajale S.C."/>
            <person name="Sharma A."/>
        </authorList>
    </citation>
    <scope>NUCLEOTIDE SEQUENCE</scope>
    <source>
        <strain evidence="1">LS1_42</strain>
    </source>
</reference>
<accession>A0A8J8TPH8</accession>